<proteinExistence type="inferred from homology"/>
<dbReference type="EMBL" id="MU863660">
    <property type="protein sequence ID" value="KAK4098325.1"/>
    <property type="molecule type" value="Genomic_DNA"/>
</dbReference>
<dbReference type="Proteomes" id="UP001305647">
    <property type="component" value="Unassembled WGS sequence"/>
</dbReference>
<feature type="region of interest" description="Disordered" evidence="6">
    <location>
        <begin position="37"/>
        <end position="69"/>
    </location>
</feature>
<keyword evidence="4" id="KW-1133">Transmembrane helix</keyword>
<evidence type="ECO:0000256" key="6">
    <source>
        <dbReference type="SAM" id="MobiDB-lite"/>
    </source>
</evidence>
<evidence type="ECO:0000313" key="8">
    <source>
        <dbReference type="Proteomes" id="UP001305647"/>
    </source>
</evidence>
<sequence>MYPAATTPSAAIGFTSTTTTTTPYSNQPTQVAAAAAVPCSDTTTNPSTPRDAPEITATAPAPQHHYQPPRITGIKHSPRHGSSDPAATAISGRPRDRHSVLFAAAFFLPPLAVYLRRGIGKAFQRNVAFTILGWYVLDLQQLHPASRGMNVIIHVLPVRAIIKPSPSGWMDETKTGRV</sequence>
<name>A0AAN6PUS8_9PEZI</name>
<gene>
    <name evidence="7" type="ORF">N658DRAFT_225234</name>
</gene>
<dbReference type="InterPro" id="IPR000612">
    <property type="entry name" value="PMP3"/>
</dbReference>
<evidence type="ECO:0000256" key="1">
    <source>
        <dbReference type="ARBA" id="ARBA00004370"/>
    </source>
</evidence>
<dbReference type="GO" id="GO:0016020">
    <property type="term" value="C:membrane"/>
    <property type="evidence" value="ECO:0007669"/>
    <property type="project" value="UniProtKB-SubCell"/>
</dbReference>
<evidence type="ECO:0000256" key="5">
    <source>
        <dbReference type="ARBA" id="ARBA00023136"/>
    </source>
</evidence>
<protein>
    <submittedName>
        <fullName evidence="7">Uncharacterized protein</fullName>
    </submittedName>
</protein>
<reference evidence="7" key="1">
    <citation type="journal article" date="2023" name="Mol. Phylogenet. Evol.">
        <title>Genome-scale phylogeny and comparative genomics of the fungal order Sordariales.</title>
        <authorList>
            <person name="Hensen N."/>
            <person name="Bonometti L."/>
            <person name="Westerberg I."/>
            <person name="Brannstrom I.O."/>
            <person name="Guillou S."/>
            <person name="Cros-Aarteil S."/>
            <person name="Calhoun S."/>
            <person name="Haridas S."/>
            <person name="Kuo A."/>
            <person name="Mondo S."/>
            <person name="Pangilinan J."/>
            <person name="Riley R."/>
            <person name="LaButti K."/>
            <person name="Andreopoulos B."/>
            <person name="Lipzen A."/>
            <person name="Chen C."/>
            <person name="Yan M."/>
            <person name="Daum C."/>
            <person name="Ng V."/>
            <person name="Clum A."/>
            <person name="Steindorff A."/>
            <person name="Ohm R.A."/>
            <person name="Martin F."/>
            <person name="Silar P."/>
            <person name="Natvig D.O."/>
            <person name="Lalanne C."/>
            <person name="Gautier V."/>
            <person name="Ament-Velasquez S.L."/>
            <person name="Kruys A."/>
            <person name="Hutchinson M.I."/>
            <person name="Powell A.J."/>
            <person name="Barry K."/>
            <person name="Miller A.N."/>
            <person name="Grigoriev I.V."/>
            <person name="Debuchy R."/>
            <person name="Gladieux P."/>
            <person name="Hiltunen Thoren M."/>
            <person name="Johannesson H."/>
        </authorList>
    </citation>
    <scope>NUCLEOTIDE SEQUENCE</scope>
    <source>
        <strain evidence="7">CBS 757.83</strain>
    </source>
</reference>
<evidence type="ECO:0000313" key="7">
    <source>
        <dbReference type="EMBL" id="KAK4098325.1"/>
    </source>
</evidence>
<comment type="similarity">
    <text evidence="2">Belongs to the UPF0057 (PMP3) family.</text>
</comment>
<dbReference type="Pfam" id="PF01679">
    <property type="entry name" value="Pmp3"/>
    <property type="match status" value="1"/>
</dbReference>
<accession>A0AAN6PUS8</accession>
<evidence type="ECO:0000256" key="3">
    <source>
        <dbReference type="ARBA" id="ARBA00022692"/>
    </source>
</evidence>
<comment type="caution">
    <text evidence="7">The sequence shown here is derived from an EMBL/GenBank/DDBJ whole genome shotgun (WGS) entry which is preliminary data.</text>
</comment>
<keyword evidence="8" id="KW-1185">Reference proteome</keyword>
<organism evidence="7 8">
    <name type="scientific">Parathielavia hyrcaniae</name>
    <dbReference type="NCBI Taxonomy" id="113614"/>
    <lineage>
        <taxon>Eukaryota</taxon>
        <taxon>Fungi</taxon>
        <taxon>Dikarya</taxon>
        <taxon>Ascomycota</taxon>
        <taxon>Pezizomycotina</taxon>
        <taxon>Sordariomycetes</taxon>
        <taxon>Sordariomycetidae</taxon>
        <taxon>Sordariales</taxon>
        <taxon>Chaetomiaceae</taxon>
        <taxon>Parathielavia</taxon>
    </lineage>
</organism>
<comment type="subcellular location">
    <subcellularLocation>
        <location evidence="1">Membrane</location>
    </subcellularLocation>
</comment>
<evidence type="ECO:0000256" key="2">
    <source>
        <dbReference type="ARBA" id="ARBA00009530"/>
    </source>
</evidence>
<reference evidence="7" key="2">
    <citation type="submission" date="2023-05" db="EMBL/GenBank/DDBJ databases">
        <authorList>
            <consortium name="Lawrence Berkeley National Laboratory"/>
            <person name="Steindorff A."/>
            <person name="Hensen N."/>
            <person name="Bonometti L."/>
            <person name="Westerberg I."/>
            <person name="Brannstrom I.O."/>
            <person name="Guillou S."/>
            <person name="Cros-Aarteil S."/>
            <person name="Calhoun S."/>
            <person name="Haridas S."/>
            <person name="Kuo A."/>
            <person name="Mondo S."/>
            <person name="Pangilinan J."/>
            <person name="Riley R."/>
            <person name="Labutti K."/>
            <person name="Andreopoulos B."/>
            <person name="Lipzen A."/>
            <person name="Chen C."/>
            <person name="Yanf M."/>
            <person name="Daum C."/>
            <person name="Ng V."/>
            <person name="Clum A."/>
            <person name="Ohm R."/>
            <person name="Martin F."/>
            <person name="Silar P."/>
            <person name="Natvig D."/>
            <person name="Lalanne C."/>
            <person name="Gautier V."/>
            <person name="Ament-Velasquez S.L."/>
            <person name="Kruys A."/>
            <person name="Hutchinson M.I."/>
            <person name="Powell A.J."/>
            <person name="Barry K."/>
            <person name="Miller A.N."/>
            <person name="Grigoriev I.V."/>
            <person name="Debuchy R."/>
            <person name="Gladieux P."/>
            <person name="Thoren M.H."/>
            <person name="Johannesson H."/>
        </authorList>
    </citation>
    <scope>NUCLEOTIDE SEQUENCE</scope>
    <source>
        <strain evidence="7">CBS 757.83</strain>
    </source>
</reference>
<keyword evidence="3" id="KW-0812">Transmembrane</keyword>
<evidence type="ECO:0000256" key="4">
    <source>
        <dbReference type="ARBA" id="ARBA00022989"/>
    </source>
</evidence>
<dbReference type="AlphaFoldDB" id="A0AAN6PUS8"/>
<keyword evidence="5" id="KW-0472">Membrane</keyword>